<organism evidence="8 9">
    <name type="scientific">Halonatronomonas betaini</name>
    <dbReference type="NCBI Taxonomy" id="2778430"/>
    <lineage>
        <taxon>Bacteria</taxon>
        <taxon>Bacillati</taxon>
        <taxon>Bacillota</taxon>
        <taxon>Clostridia</taxon>
        <taxon>Halanaerobiales</taxon>
        <taxon>Halarsenatibacteraceae</taxon>
        <taxon>Halonatronomonas</taxon>
    </lineage>
</organism>
<keyword evidence="5 6" id="KW-0411">Iron-sulfur</keyword>
<feature type="binding site" evidence="6">
    <location>
        <position position="76"/>
    </location>
    <ligand>
        <name>[4Fe-4S] cluster</name>
        <dbReference type="ChEBI" id="CHEBI:49883"/>
        <note>4Fe-4S-S-AdoMet</note>
    </ligand>
</feature>
<sequence length="316" mass="36518">MDKKVQCNICPHNCNLREGQKGICMARENRDGEIEPLNYGEVASMSVDPIEKKPLFHFKPGTKILSIGTWGCNMKCGFCQNWQLSQQKVPTRYYEPEEILDEIAKRGLSSLAFTYSEPIIWYEYVYDTARLMKDNKIDTVMVSNGFINQGPLLELLPYIDGFNIDLKAIDDDFYRDECNGRLEPVKNTIIKIAESDAHLEITNLVIRDKNDSIDALEDLIDFISSVDREIPLHLSRYYPAYKYEIEATDIKLLKTAYDLASKKLDYVYLGNIREMDYRKTICPGCGRVIIDRDYRIKSNIENGKCGYCDHKIKGYF</sequence>
<dbReference type="InterPro" id="IPR007197">
    <property type="entry name" value="rSAM"/>
</dbReference>
<protein>
    <submittedName>
        <fullName evidence="8">AmmeMemoRadiSam system radical SAM enzyme</fullName>
    </submittedName>
</protein>
<dbReference type="PANTHER" id="PTHR30352:SF5">
    <property type="entry name" value="PYRUVATE FORMATE-LYASE 1-ACTIVATING ENZYME"/>
    <property type="match status" value="1"/>
</dbReference>
<dbReference type="GO" id="GO:0051539">
    <property type="term" value="F:4 iron, 4 sulfur cluster binding"/>
    <property type="evidence" value="ECO:0007669"/>
    <property type="project" value="UniProtKB-KW"/>
</dbReference>
<dbReference type="EMBL" id="JADPIE010000009">
    <property type="protein sequence ID" value="MBF8438052.1"/>
    <property type="molecule type" value="Genomic_DNA"/>
</dbReference>
<dbReference type="InterPro" id="IPR058240">
    <property type="entry name" value="rSAM_sf"/>
</dbReference>
<feature type="binding site" evidence="6">
    <location>
        <position position="72"/>
    </location>
    <ligand>
        <name>[4Fe-4S] cluster</name>
        <dbReference type="ChEBI" id="CHEBI:49883"/>
        <note>4Fe-4S-S-AdoMet</note>
    </ligand>
</feature>
<dbReference type="AlphaFoldDB" id="A0A931ASA5"/>
<comment type="cofactor">
    <cofactor evidence="6">
        <name>[4Fe-4S] cluster</name>
        <dbReference type="ChEBI" id="CHEBI:49883"/>
    </cofactor>
    <text evidence="6">Binds 1 [4Fe-4S] cluster. The cluster is coordinated with 3 cysteines and an exchangeable S-adenosyl-L-methionine.</text>
</comment>
<dbReference type="CDD" id="cd01335">
    <property type="entry name" value="Radical_SAM"/>
    <property type="match status" value="1"/>
</dbReference>
<dbReference type="PANTHER" id="PTHR30352">
    <property type="entry name" value="PYRUVATE FORMATE-LYASE-ACTIVATING ENZYME"/>
    <property type="match status" value="1"/>
</dbReference>
<accession>A0A931ASA5</accession>
<keyword evidence="9" id="KW-1185">Reference proteome</keyword>
<proteinExistence type="predicted"/>
<keyword evidence="2 6" id="KW-0949">S-adenosyl-L-methionine</keyword>
<comment type="caution">
    <text evidence="8">The sequence shown here is derived from an EMBL/GenBank/DDBJ whole genome shotgun (WGS) entry which is preliminary data.</text>
</comment>
<reference evidence="8" key="1">
    <citation type="submission" date="2020-11" db="EMBL/GenBank/DDBJ databases">
        <title>Halonatronomonas betainensis gen. nov., sp. nov. a novel haloalkaliphilic representative of the family Halanaerobiacae capable of betaine degradation.</title>
        <authorList>
            <person name="Boltyanskaya Y."/>
            <person name="Kevbrin V."/>
            <person name="Detkova E."/>
            <person name="Grouzdev D.S."/>
            <person name="Koziaeva V."/>
            <person name="Zhilina T."/>
        </authorList>
    </citation>
    <scope>NUCLEOTIDE SEQUENCE</scope>
    <source>
        <strain evidence="8">Z-7014</strain>
    </source>
</reference>
<evidence type="ECO:0000256" key="3">
    <source>
        <dbReference type="ARBA" id="ARBA00022723"/>
    </source>
</evidence>
<dbReference type="Proteomes" id="UP000621436">
    <property type="component" value="Unassembled WGS sequence"/>
</dbReference>
<dbReference type="SUPFAM" id="SSF102114">
    <property type="entry name" value="Radical SAM enzymes"/>
    <property type="match status" value="1"/>
</dbReference>
<dbReference type="InterPro" id="IPR027596">
    <property type="entry name" value="AmmeMemoSam_rS"/>
</dbReference>
<feature type="domain" description="Radical SAM core" evidence="7">
    <location>
        <begin position="57"/>
        <end position="273"/>
    </location>
</feature>
<dbReference type="Pfam" id="PF04055">
    <property type="entry name" value="Radical_SAM"/>
    <property type="match status" value="1"/>
</dbReference>
<dbReference type="PROSITE" id="PS51918">
    <property type="entry name" value="RADICAL_SAM"/>
    <property type="match status" value="1"/>
</dbReference>
<dbReference type="NCBIfam" id="TIGR04337">
    <property type="entry name" value="AmmeMemoSam_rS"/>
    <property type="match status" value="1"/>
</dbReference>
<feature type="binding site" evidence="6">
    <location>
        <position position="79"/>
    </location>
    <ligand>
        <name>[4Fe-4S] cluster</name>
        <dbReference type="ChEBI" id="CHEBI:49883"/>
        <note>4Fe-4S-S-AdoMet</note>
    </ligand>
</feature>
<dbReference type="InterPro" id="IPR016431">
    <property type="entry name" value="Pyrv-formate_lyase-activ_prd"/>
</dbReference>
<evidence type="ECO:0000259" key="7">
    <source>
        <dbReference type="PROSITE" id="PS51918"/>
    </source>
</evidence>
<dbReference type="GO" id="GO:0046872">
    <property type="term" value="F:metal ion binding"/>
    <property type="evidence" value="ECO:0007669"/>
    <property type="project" value="UniProtKB-KW"/>
</dbReference>
<evidence type="ECO:0000256" key="1">
    <source>
        <dbReference type="ARBA" id="ARBA00022485"/>
    </source>
</evidence>
<keyword evidence="4 6" id="KW-0408">Iron</keyword>
<evidence type="ECO:0000256" key="2">
    <source>
        <dbReference type="ARBA" id="ARBA00022691"/>
    </source>
</evidence>
<keyword evidence="1" id="KW-0004">4Fe-4S</keyword>
<gene>
    <name evidence="8" type="primary">amrS</name>
    <name evidence="8" type="ORF">I0Q91_13250</name>
</gene>
<dbReference type="SFLD" id="SFLDS00029">
    <property type="entry name" value="Radical_SAM"/>
    <property type="match status" value="1"/>
</dbReference>
<evidence type="ECO:0000313" key="8">
    <source>
        <dbReference type="EMBL" id="MBF8438052.1"/>
    </source>
</evidence>
<dbReference type="RefSeq" id="WP_270455148.1">
    <property type="nucleotide sequence ID" value="NZ_JADPIE010000009.1"/>
</dbReference>
<keyword evidence="3 6" id="KW-0479">Metal-binding</keyword>
<dbReference type="InterPro" id="IPR013785">
    <property type="entry name" value="Aldolase_TIM"/>
</dbReference>
<evidence type="ECO:0000256" key="4">
    <source>
        <dbReference type="ARBA" id="ARBA00023004"/>
    </source>
</evidence>
<dbReference type="PIRSF" id="PIRSF004869">
    <property type="entry name" value="PflX_prd"/>
    <property type="match status" value="1"/>
</dbReference>
<dbReference type="SFLD" id="SFLDG01101">
    <property type="entry name" value="Uncharacterised_Radical_SAM_Su"/>
    <property type="match status" value="1"/>
</dbReference>
<evidence type="ECO:0000256" key="6">
    <source>
        <dbReference type="PIRSR" id="PIRSR004869-50"/>
    </source>
</evidence>
<evidence type="ECO:0000313" key="9">
    <source>
        <dbReference type="Proteomes" id="UP000621436"/>
    </source>
</evidence>
<evidence type="ECO:0000256" key="5">
    <source>
        <dbReference type="ARBA" id="ARBA00023014"/>
    </source>
</evidence>
<name>A0A931ASA5_9FIRM</name>
<dbReference type="InterPro" id="IPR034457">
    <property type="entry name" value="Organic_radical-activating"/>
</dbReference>
<dbReference type="Gene3D" id="3.20.20.70">
    <property type="entry name" value="Aldolase class I"/>
    <property type="match status" value="1"/>
</dbReference>
<dbReference type="GO" id="GO:0003824">
    <property type="term" value="F:catalytic activity"/>
    <property type="evidence" value="ECO:0007669"/>
    <property type="project" value="InterPro"/>
</dbReference>